<evidence type="ECO:0000256" key="3">
    <source>
        <dbReference type="ARBA" id="ARBA00023163"/>
    </source>
</evidence>
<dbReference type="InterPro" id="IPR001138">
    <property type="entry name" value="Zn2Cys6_DnaBD"/>
</dbReference>
<keyword evidence="1" id="KW-0805">Transcription regulation</keyword>
<evidence type="ECO:0000313" key="7">
    <source>
        <dbReference type="EMBL" id="PLB40594.1"/>
    </source>
</evidence>
<dbReference type="GO" id="GO:0003677">
    <property type="term" value="F:DNA binding"/>
    <property type="evidence" value="ECO:0007669"/>
    <property type="project" value="UniProtKB-KW"/>
</dbReference>
<organism evidence="7 8">
    <name type="scientific">Aspergillus candidus</name>
    <dbReference type="NCBI Taxonomy" id="41067"/>
    <lineage>
        <taxon>Eukaryota</taxon>
        <taxon>Fungi</taxon>
        <taxon>Dikarya</taxon>
        <taxon>Ascomycota</taxon>
        <taxon>Pezizomycotina</taxon>
        <taxon>Eurotiomycetes</taxon>
        <taxon>Eurotiomycetidae</taxon>
        <taxon>Eurotiales</taxon>
        <taxon>Aspergillaceae</taxon>
        <taxon>Aspergillus</taxon>
        <taxon>Aspergillus subgen. Circumdati</taxon>
    </lineage>
</organism>
<accession>A0A2I2FJ02</accession>
<feature type="domain" description="Zn(2)-C6 fungal-type" evidence="6">
    <location>
        <begin position="9"/>
        <end position="37"/>
    </location>
</feature>
<dbReference type="Proteomes" id="UP000234585">
    <property type="component" value="Unassembled WGS sequence"/>
</dbReference>
<dbReference type="InterPro" id="IPR053178">
    <property type="entry name" value="Osmoadaptation_assoc"/>
</dbReference>
<dbReference type="AlphaFoldDB" id="A0A2I2FJ02"/>
<dbReference type="GeneID" id="36527308"/>
<keyword evidence="4" id="KW-0539">Nucleus</keyword>
<dbReference type="OrthoDB" id="3525185at2759"/>
<dbReference type="RefSeq" id="XP_024674606.1">
    <property type="nucleotide sequence ID" value="XM_024820148.1"/>
</dbReference>
<keyword evidence="3" id="KW-0804">Transcription</keyword>
<reference evidence="7 8" key="1">
    <citation type="submission" date="2017-12" db="EMBL/GenBank/DDBJ databases">
        <authorList>
            <consortium name="DOE Joint Genome Institute"/>
            <person name="Haridas S."/>
            <person name="Kjaerbolling I."/>
            <person name="Vesth T.C."/>
            <person name="Frisvad J.C."/>
            <person name="Nybo J.L."/>
            <person name="Theobald S."/>
            <person name="Kuo A."/>
            <person name="Bowyer P."/>
            <person name="Matsuda Y."/>
            <person name="Mondo S."/>
            <person name="Lyhne E.K."/>
            <person name="Kogle M.E."/>
            <person name="Clum A."/>
            <person name="Lipzen A."/>
            <person name="Salamov A."/>
            <person name="Ngan C.Y."/>
            <person name="Daum C."/>
            <person name="Chiniquy J."/>
            <person name="Barry K."/>
            <person name="LaButti K."/>
            <person name="Simmons B.A."/>
            <person name="Magnuson J.K."/>
            <person name="Mortensen U.H."/>
            <person name="Larsen T.O."/>
            <person name="Grigoriev I.V."/>
            <person name="Baker S.E."/>
            <person name="Andersen M.R."/>
            <person name="Nordberg H.P."/>
            <person name="Cantor M.N."/>
            <person name="Hua S.X."/>
        </authorList>
    </citation>
    <scope>NUCLEOTIDE SEQUENCE [LARGE SCALE GENOMIC DNA]</scope>
    <source>
        <strain evidence="7 8">CBS 102.13</strain>
    </source>
</reference>
<protein>
    <recommendedName>
        <fullName evidence="6">Zn(2)-C6 fungal-type domain-containing protein</fullName>
    </recommendedName>
</protein>
<dbReference type="SMART" id="SM00066">
    <property type="entry name" value="GAL4"/>
    <property type="match status" value="1"/>
</dbReference>
<evidence type="ECO:0000256" key="4">
    <source>
        <dbReference type="ARBA" id="ARBA00023242"/>
    </source>
</evidence>
<name>A0A2I2FJ02_ASPCN</name>
<dbReference type="InterPro" id="IPR036864">
    <property type="entry name" value="Zn2-C6_fun-type_DNA-bd_sf"/>
</dbReference>
<evidence type="ECO:0000256" key="1">
    <source>
        <dbReference type="ARBA" id="ARBA00023015"/>
    </source>
</evidence>
<keyword evidence="8" id="KW-1185">Reference proteome</keyword>
<gene>
    <name evidence="7" type="ORF">BDW47DRAFT_89269</name>
</gene>
<dbReference type="GO" id="GO:0000981">
    <property type="term" value="F:DNA-binding transcription factor activity, RNA polymerase II-specific"/>
    <property type="evidence" value="ECO:0007669"/>
    <property type="project" value="InterPro"/>
</dbReference>
<evidence type="ECO:0000256" key="5">
    <source>
        <dbReference type="SAM" id="MobiDB-lite"/>
    </source>
</evidence>
<evidence type="ECO:0000313" key="8">
    <source>
        <dbReference type="Proteomes" id="UP000234585"/>
    </source>
</evidence>
<dbReference type="GO" id="GO:0008270">
    <property type="term" value="F:zinc ion binding"/>
    <property type="evidence" value="ECO:0007669"/>
    <property type="project" value="InterPro"/>
</dbReference>
<dbReference type="PANTHER" id="PTHR38111:SF6">
    <property type="entry name" value="FINGER DOMAIN PROTEIN, PUTATIVE (AFU_ORTHOLOGUE AFUA_8G01940)-RELATED"/>
    <property type="match status" value="1"/>
</dbReference>
<sequence>MGGVLRSKGCSVCVKRKVKCDETRPKCLRCQKRNVECPGYERQRKFHHVSPGETEKENPVKNDPPAEQQVSSSSLLLRATPARRGVGFTSIDESVNPSLVARIMDSQLREAFCAFVPTAFPGQYNAYVPRLNMTWVSFVRSQKVPNPTLDWSLRGIAMLYMGKIQHDPRLVHLSRDMYRRALRHLARVIGNPSMVASDDALASTMFLATYEMMADRKQKSWILHSRGLSHLIRLRRAQAYVDGTARLLLVSFRPFFIFQAFLLGERCFLEDPMWKSSIDDALALEEQRGKASRLGALVEHAFYEIARCPGFLVSTKTLIASSQKTFDRRREDLTKDIADCRDALCGMRSQLKFGLNAASDESHNHKLLEFVGPIPASAACLLGKRSLEGVCTAIAMLQQLIAVIGSEETRREALLSNPIPAVGPDVWHSAAMALKARALYSQHLLWYESSDERTENLMDRIAMTLGMLTLRTQAE</sequence>
<evidence type="ECO:0000259" key="6">
    <source>
        <dbReference type="PROSITE" id="PS50048"/>
    </source>
</evidence>
<proteinExistence type="predicted"/>
<dbReference type="GO" id="GO:0009893">
    <property type="term" value="P:positive regulation of metabolic process"/>
    <property type="evidence" value="ECO:0007669"/>
    <property type="project" value="UniProtKB-ARBA"/>
</dbReference>
<dbReference type="STRING" id="41067.A0A2I2FJ02"/>
<dbReference type="PROSITE" id="PS50048">
    <property type="entry name" value="ZN2_CY6_FUNGAL_2"/>
    <property type="match status" value="1"/>
</dbReference>
<dbReference type="PANTHER" id="PTHR38111">
    <property type="entry name" value="ZN(2)-C6 FUNGAL-TYPE DOMAIN-CONTAINING PROTEIN-RELATED"/>
    <property type="match status" value="1"/>
</dbReference>
<dbReference type="Pfam" id="PF00172">
    <property type="entry name" value="Zn_clus"/>
    <property type="match status" value="1"/>
</dbReference>
<feature type="region of interest" description="Disordered" evidence="5">
    <location>
        <begin position="48"/>
        <end position="74"/>
    </location>
</feature>
<dbReference type="Gene3D" id="4.10.240.10">
    <property type="entry name" value="Zn(2)-C6 fungal-type DNA-binding domain"/>
    <property type="match status" value="1"/>
</dbReference>
<dbReference type="SUPFAM" id="SSF57701">
    <property type="entry name" value="Zn2/Cys6 DNA-binding domain"/>
    <property type="match status" value="1"/>
</dbReference>
<dbReference type="CDD" id="cd00067">
    <property type="entry name" value="GAL4"/>
    <property type="match status" value="1"/>
</dbReference>
<evidence type="ECO:0000256" key="2">
    <source>
        <dbReference type="ARBA" id="ARBA00023125"/>
    </source>
</evidence>
<dbReference type="EMBL" id="KZ559124">
    <property type="protein sequence ID" value="PLB40594.1"/>
    <property type="molecule type" value="Genomic_DNA"/>
</dbReference>
<keyword evidence="2" id="KW-0238">DNA-binding</keyword>